<dbReference type="InterPro" id="IPR036866">
    <property type="entry name" value="RibonucZ/Hydroxyglut_hydro"/>
</dbReference>
<dbReference type="PANTHER" id="PTHR42773">
    <property type="entry name" value="METALLO-BETA-LACTAMASE-RELATED"/>
    <property type="match status" value="1"/>
</dbReference>
<evidence type="ECO:0000313" key="5">
    <source>
        <dbReference type="Proteomes" id="UP000242088"/>
    </source>
</evidence>
<reference evidence="5 6" key="1">
    <citation type="journal article" date="2016" name="Front. Microbiol.">
        <title>Comprehensive Phylogenetic Analysis of Bovine Non-aureus Staphylococci Species Based on Whole-Genome Sequencing.</title>
        <authorList>
            <person name="Naushad S."/>
            <person name="Barkema H.W."/>
            <person name="Luby C."/>
            <person name="Condas L.A."/>
            <person name="Nobrega D.B."/>
            <person name="Carson D.A."/>
            <person name="De Buck J."/>
        </authorList>
    </citation>
    <scope>NUCLEOTIDE SEQUENCE [LARGE SCALE GENOMIC DNA]</scope>
    <source>
        <strain evidence="3 5">SNUC 1409</strain>
        <strain evidence="4 7">SNUC 4143</strain>
        <strain evidence="2 6">SNUC 761</strain>
    </source>
</reference>
<dbReference type="Proteomes" id="UP000243350">
    <property type="component" value="Unassembled WGS sequence"/>
</dbReference>
<reference evidence="2" key="3">
    <citation type="submission" date="2018-03" db="EMBL/GenBank/DDBJ databases">
        <authorList>
            <person name="Keele B.F."/>
        </authorList>
    </citation>
    <scope>NUCLEOTIDE SEQUENCE</scope>
    <source>
        <strain evidence="4">SNUC 4143</strain>
        <strain evidence="2">SNUC 761</strain>
    </source>
</reference>
<name>A0A2T4KN58_9STAP</name>
<dbReference type="InterPro" id="IPR001279">
    <property type="entry name" value="Metallo-B-lactamas"/>
</dbReference>
<dbReference type="EMBL" id="PYZL01000006">
    <property type="protein sequence ID" value="PTE74387.1"/>
    <property type="molecule type" value="Genomic_DNA"/>
</dbReference>
<reference evidence="3" key="2">
    <citation type="submission" date="2018-03" db="EMBL/GenBank/DDBJ databases">
        <authorList>
            <person name="Naushad S."/>
        </authorList>
    </citation>
    <scope>NUCLEOTIDE SEQUENCE</scope>
    <source>
        <strain evidence="3">SNUC 1409</strain>
    </source>
</reference>
<evidence type="ECO:0000313" key="4">
    <source>
        <dbReference type="EMBL" id="PTF16561.1"/>
    </source>
</evidence>
<dbReference type="GO" id="GO:0016787">
    <property type="term" value="F:hydrolase activity"/>
    <property type="evidence" value="ECO:0007669"/>
    <property type="project" value="UniProtKB-KW"/>
</dbReference>
<evidence type="ECO:0000259" key="1">
    <source>
        <dbReference type="Pfam" id="PF00753"/>
    </source>
</evidence>
<dbReference type="AlphaFoldDB" id="A0A2T4KN58"/>
<feature type="domain" description="Metallo-beta-lactamase" evidence="1">
    <location>
        <begin position="76"/>
        <end position="150"/>
    </location>
</feature>
<proteinExistence type="predicted"/>
<gene>
    <name evidence="2" type="ORF">BUY44_01815</name>
    <name evidence="3" type="ORF">BUY47_07850</name>
    <name evidence="4" type="ORF">BUY48_01770</name>
</gene>
<evidence type="ECO:0000313" key="2">
    <source>
        <dbReference type="EMBL" id="PTE74387.1"/>
    </source>
</evidence>
<dbReference type="PANTHER" id="PTHR42773:SF1">
    <property type="entry name" value="METALLO-BETA-LACTAMASE FAMILY PROTEIN"/>
    <property type="match status" value="1"/>
</dbReference>
<comment type="caution">
    <text evidence="2">The sequence shown here is derived from an EMBL/GenBank/DDBJ whole genome shotgun (WGS) entry which is preliminary data.</text>
</comment>
<accession>A0A2T4KN58</accession>
<evidence type="ECO:0000313" key="6">
    <source>
        <dbReference type="Proteomes" id="UP000242547"/>
    </source>
</evidence>
<dbReference type="Gene3D" id="3.60.15.10">
    <property type="entry name" value="Ribonuclease Z/Hydroxyacylglutathione hydrolase-like"/>
    <property type="match status" value="1"/>
</dbReference>
<evidence type="ECO:0000313" key="7">
    <source>
        <dbReference type="Proteomes" id="UP000243350"/>
    </source>
</evidence>
<keyword evidence="5" id="KW-1185">Reference proteome</keyword>
<dbReference type="EMBL" id="PYZI01000008">
    <property type="protein sequence ID" value="PTF13779.1"/>
    <property type="molecule type" value="Genomic_DNA"/>
</dbReference>
<sequence length="186" mass="21033">MLERPEGNVVVYHSPGLNQATKDIDALGGATRVLMNHDYESLGGKPTIDLPFWIHQDDAQAISNTVKVDGYFKEREMLADDLEVIPTPGHTPGTTMFLWNNGKHRYLFTGDFLCVEKGEWRTVILGSSDREASLQSLELIRDLDFDAIVPWVAIKDEPSVYFVENEDDKRQRIQAIIDRVRDGANT</sequence>
<dbReference type="Proteomes" id="UP000242547">
    <property type="component" value="Unassembled WGS sequence"/>
</dbReference>
<evidence type="ECO:0000313" key="3">
    <source>
        <dbReference type="EMBL" id="PTF13779.1"/>
    </source>
</evidence>
<keyword evidence="2" id="KW-0378">Hydrolase</keyword>
<dbReference type="Proteomes" id="UP000242088">
    <property type="component" value="Unassembled WGS sequence"/>
</dbReference>
<protein>
    <submittedName>
        <fullName evidence="2">MBL fold hydrolase</fullName>
    </submittedName>
</protein>
<organism evidence="2 6">
    <name type="scientific">Staphylococcus devriesei</name>
    <dbReference type="NCBI Taxonomy" id="586733"/>
    <lineage>
        <taxon>Bacteria</taxon>
        <taxon>Bacillati</taxon>
        <taxon>Bacillota</taxon>
        <taxon>Bacilli</taxon>
        <taxon>Bacillales</taxon>
        <taxon>Staphylococcaceae</taxon>
        <taxon>Staphylococcus</taxon>
    </lineage>
</organism>
<dbReference type="SUPFAM" id="SSF56281">
    <property type="entry name" value="Metallo-hydrolase/oxidoreductase"/>
    <property type="match status" value="1"/>
</dbReference>
<dbReference type="Pfam" id="PF00753">
    <property type="entry name" value="Lactamase_B"/>
    <property type="match status" value="1"/>
</dbReference>
<dbReference type="EMBL" id="PYZH01000006">
    <property type="protein sequence ID" value="PTF16561.1"/>
    <property type="molecule type" value="Genomic_DNA"/>
</dbReference>